<name>A0A2S7K1P6_9PROT</name>
<comment type="caution">
    <text evidence="3">The sequence shown here is derived from an EMBL/GenBank/DDBJ whole genome shotgun (WGS) entry which is preliminary data.</text>
</comment>
<dbReference type="EMBL" id="PJCH01000015">
    <property type="protein sequence ID" value="PQA86430.1"/>
    <property type="molecule type" value="Genomic_DNA"/>
</dbReference>
<evidence type="ECO:0000256" key="1">
    <source>
        <dbReference type="SAM" id="MobiDB-lite"/>
    </source>
</evidence>
<feature type="region of interest" description="Disordered" evidence="1">
    <location>
        <begin position="390"/>
        <end position="551"/>
    </location>
</feature>
<evidence type="ECO:0000313" key="3">
    <source>
        <dbReference type="EMBL" id="PQA86430.1"/>
    </source>
</evidence>
<keyword evidence="2" id="KW-1133">Transmembrane helix</keyword>
<accession>A0A2S7K1P6</accession>
<organism evidence="3 4">
    <name type="scientific">Hyphococcus luteus</name>
    <dbReference type="NCBI Taxonomy" id="2058213"/>
    <lineage>
        <taxon>Bacteria</taxon>
        <taxon>Pseudomonadati</taxon>
        <taxon>Pseudomonadota</taxon>
        <taxon>Alphaproteobacteria</taxon>
        <taxon>Parvularculales</taxon>
        <taxon>Parvularculaceae</taxon>
        <taxon>Hyphococcus</taxon>
    </lineage>
</organism>
<protein>
    <recommendedName>
        <fullName evidence="5">YcxB-like protein domain-containing protein</fullName>
    </recommendedName>
</protein>
<reference evidence="3 4" key="1">
    <citation type="submission" date="2017-12" db="EMBL/GenBank/DDBJ databases">
        <authorList>
            <person name="Hurst M.R.H."/>
        </authorList>
    </citation>
    <scope>NUCLEOTIDE SEQUENCE [LARGE SCALE GENOMIC DNA]</scope>
    <source>
        <strain evidence="3 4">SY-3-19</strain>
    </source>
</reference>
<feature type="transmembrane region" description="Helical" evidence="2">
    <location>
        <begin position="30"/>
        <end position="52"/>
    </location>
</feature>
<gene>
    <name evidence="3" type="ORF">CW354_19055</name>
</gene>
<feature type="compositionally biased region" description="Low complexity" evidence="1">
    <location>
        <begin position="407"/>
        <end position="515"/>
    </location>
</feature>
<dbReference type="AlphaFoldDB" id="A0A2S7K1P6"/>
<feature type="transmembrane region" description="Helical" evidence="2">
    <location>
        <begin position="271"/>
        <end position="293"/>
    </location>
</feature>
<feature type="transmembrane region" description="Helical" evidence="2">
    <location>
        <begin position="78"/>
        <end position="99"/>
    </location>
</feature>
<dbReference type="RefSeq" id="WP_104831642.1">
    <property type="nucleotide sequence ID" value="NZ_PJCH01000015.1"/>
</dbReference>
<sequence length="551" mass="60182">MSIRADIDPQDIANLQRDVRKRITRASMSLAGTAALLAALFFSAGFAAWRAFTEIAESSAAPLAASFAQLLRAPTPDFITFVISIAVMAFSIIAAVGVYKARRALDKAKRQARLKNGLTIGRFDYQFTENFLVIKSPMALKKVAWSAIDRIENAKTNLIFWKYDGSFEFLPKNVIKQKDLLETLLKNHGAAIKSNLSFDEAVHAKPLSVSFECFPEDLAEYRAHYHRQREGVTSLLRGFAQWRPWPAFLFLVFAGLAAAALYTAFRAFDLAAAAIGFAAAFAAAGVFIANARFFRGPAHPLRKDKKWPFAQTEITVVTLSKSGLFISRNGVTEAVEWQGVQQFLECRLTSYLVIMADYAVPLPKRIFLNAEHYRAFSSFAKARLSEASRVRAEHKQQRLMSSLHGNQGSKQAQAKAAPAPKAGAGRKPVVQKQPAQQQPVRKPQTQTARVQKQAAQKQIVQKPGAKPGPAANAPKPQAKAPAQQAQPQPKPAAPAAKKQPPQAQQTQARQAPPKAMNGQAVNEKVAPLNAGQVQTKTKPAAVKARQQAANG</sequence>
<keyword evidence="2" id="KW-0812">Transmembrane</keyword>
<keyword evidence="4" id="KW-1185">Reference proteome</keyword>
<evidence type="ECO:0000256" key="2">
    <source>
        <dbReference type="SAM" id="Phobius"/>
    </source>
</evidence>
<feature type="transmembrane region" description="Helical" evidence="2">
    <location>
        <begin position="245"/>
        <end position="265"/>
    </location>
</feature>
<dbReference type="Proteomes" id="UP000239504">
    <property type="component" value="Unassembled WGS sequence"/>
</dbReference>
<evidence type="ECO:0008006" key="5">
    <source>
        <dbReference type="Google" id="ProtNLM"/>
    </source>
</evidence>
<proteinExistence type="predicted"/>
<evidence type="ECO:0000313" key="4">
    <source>
        <dbReference type="Proteomes" id="UP000239504"/>
    </source>
</evidence>
<keyword evidence="2" id="KW-0472">Membrane</keyword>